<sequence>MIFMFCARVFILARCLEFAYADVPTISYYGMTEIPKTLVPNDLPPSGVFYAVTPEDNGVDLYLGQEKFQLLRNNIFACRHAMTQKCQETLMSILGTTGTSLEKRLVGLIALAIIEAPIIFVMIAHLFHNEEHNIPHTTNIHIPGSALNGAASALTASTFVVKASSYQQQPENHWTTESTVTRTLTTATAAFRAPLVTQYAGQEPVLLLLPEDLAVRMQDLLERSASPTCGQLSNLKRQAFSGGEELCGFLGVAGAAQPGLDLETFQLMQNPMNWQLNFPRADLVQIWTAALDIMRDMIGAPEQIRNRVVLAAPFIFGLVLAWVENKQRVAVVNTISSAWLNTVTNRPTPTTTSMTSSSSSSSSKKPCRTDVLEPEGSSRMKLSGKIDMECGIAEYHIYGHYHQYEPDCGSMPTVPMDPDLFRTAYGIACNNLGNFLEKDMAQTIDTFGGYKAKSPIRGPEDYNFEFRWTRKEGTCKENNWWTEPSQECRSWYGRFVENELCFDKDLSALKQYGKVDFECGIAEYYVDNHAADEKSTGGFVDPWRVRTGLAKCSGETQVINTDLWLLIANKWCEFLGDGFSTKTFTKLWTKTDWGKDMEKFPDEWSSQGLDNTYSLRWKAKVGPACEVGQRPGFYKDMCVNTYMALHKSKHCQGQHGDALQYGTIEVLCGSAWYYIAKSGFQSDKEDLEEIKKGIPYDFTTKNLDVLNSFWKLTTHLSWNSVVEGGRTALNKEGKWTIVVTLFDLYQSTKGSFTISEKHSGDKRMFVTPTGNLTLMRFEFNPDDKQQTPVMQWWWNSNTTAPSVGLRRGDGMIFKNQAWNDQSPDGGRLVEGVDEPYMDDLNSLIFQMCRK</sequence>
<dbReference type="EMBL" id="CP042193">
    <property type="protein sequence ID" value="QDS73190.1"/>
    <property type="molecule type" value="Genomic_DNA"/>
</dbReference>
<dbReference type="Proteomes" id="UP000316270">
    <property type="component" value="Chromosome 9"/>
</dbReference>
<protein>
    <recommendedName>
        <fullName evidence="6">C-type lectin domain-containing protein</fullName>
    </recommendedName>
</protein>
<keyword evidence="2" id="KW-0812">Transmembrane</keyword>
<feature type="region of interest" description="Disordered" evidence="1">
    <location>
        <begin position="343"/>
        <end position="378"/>
    </location>
</feature>
<keyword evidence="2" id="KW-0472">Membrane</keyword>
<keyword evidence="2" id="KW-1133">Transmembrane helix</keyword>
<reference evidence="4 5" key="1">
    <citation type="submission" date="2019-07" db="EMBL/GenBank/DDBJ databases">
        <title>Finished genome of Venturia effusa.</title>
        <authorList>
            <person name="Young C.A."/>
            <person name="Cox M.P."/>
            <person name="Ganley A.R.D."/>
            <person name="David W.J."/>
        </authorList>
    </citation>
    <scope>NUCLEOTIDE SEQUENCE [LARGE SCALE GENOMIC DNA]</scope>
    <source>
        <strain evidence="5">albino</strain>
    </source>
</reference>
<evidence type="ECO:0000313" key="5">
    <source>
        <dbReference type="Proteomes" id="UP000316270"/>
    </source>
</evidence>
<proteinExistence type="predicted"/>
<feature type="compositionally biased region" description="Low complexity" evidence="1">
    <location>
        <begin position="347"/>
        <end position="363"/>
    </location>
</feature>
<feature type="chain" id="PRO_5021892762" description="C-type lectin domain-containing protein" evidence="3">
    <location>
        <begin position="22"/>
        <end position="850"/>
    </location>
</feature>
<keyword evidence="5" id="KW-1185">Reference proteome</keyword>
<evidence type="ECO:0000256" key="3">
    <source>
        <dbReference type="SAM" id="SignalP"/>
    </source>
</evidence>
<dbReference type="AlphaFoldDB" id="A0A517LC13"/>
<name>A0A517LC13_9PEZI</name>
<dbReference type="OrthoDB" id="10447252at2759"/>
<evidence type="ECO:0008006" key="6">
    <source>
        <dbReference type="Google" id="ProtNLM"/>
    </source>
</evidence>
<evidence type="ECO:0000256" key="2">
    <source>
        <dbReference type="SAM" id="Phobius"/>
    </source>
</evidence>
<evidence type="ECO:0000313" key="4">
    <source>
        <dbReference type="EMBL" id="QDS73190.1"/>
    </source>
</evidence>
<accession>A0A517LC13</accession>
<organism evidence="4 5">
    <name type="scientific">Venturia effusa</name>
    <dbReference type="NCBI Taxonomy" id="50376"/>
    <lineage>
        <taxon>Eukaryota</taxon>
        <taxon>Fungi</taxon>
        <taxon>Dikarya</taxon>
        <taxon>Ascomycota</taxon>
        <taxon>Pezizomycotina</taxon>
        <taxon>Dothideomycetes</taxon>
        <taxon>Pleosporomycetidae</taxon>
        <taxon>Venturiales</taxon>
        <taxon>Venturiaceae</taxon>
        <taxon>Venturia</taxon>
    </lineage>
</organism>
<gene>
    <name evidence="4" type="ORF">FKW77_002559</name>
</gene>
<evidence type="ECO:0000256" key="1">
    <source>
        <dbReference type="SAM" id="MobiDB-lite"/>
    </source>
</evidence>
<feature type="signal peptide" evidence="3">
    <location>
        <begin position="1"/>
        <end position="21"/>
    </location>
</feature>
<feature type="transmembrane region" description="Helical" evidence="2">
    <location>
        <begin position="105"/>
        <end position="127"/>
    </location>
</feature>
<keyword evidence="3" id="KW-0732">Signal</keyword>